<accession>A3QMT7</accession>
<evidence type="ECO:0000313" key="5">
    <source>
        <dbReference type="Proteomes" id="UP000169752"/>
    </source>
</evidence>
<dbReference type="EMBL" id="DQ177346">
    <property type="protein sequence ID" value="ABC55126.1"/>
    <property type="molecule type" value="Genomic_DNA"/>
</dbReference>
<evidence type="ECO:0000313" key="3">
    <source>
        <dbReference type="EMBL" id="BAF48932.1"/>
    </source>
</evidence>
<sequence>MACQSGRRAVAQSFTPTATWPCTTMRPALAICSSVSLILGLLCLVLLSEGSDGLERSRGLERSKRGLERSKRMVFLDDQTVKPMQFDVELLGMAPAPGAQSVPDNPALNSYLEGAVERERAAADQAISLDDLARRAGERRR</sequence>
<feature type="transmembrane region" description="Helical" evidence="1">
    <location>
        <begin position="28"/>
        <end position="48"/>
    </location>
</feature>
<dbReference type="Proteomes" id="UP000106924">
    <property type="component" value="Segment"/>
</dbReference>
<evidence type="ECO:0000256" key="1">
    <source>
        <dbReference type="SAM" id="Phobius"/>
    </source>
</evidence>
<evidence type="ECO:0000313" key="4">
    <source>
        <dbReference type="Proteomes" id="UP000106924"/>
    </source>
</evidence>
<evidence type="ECO:0000313" key="2">
    <source>
        <dbReference type="EMBL" id="ABC55126.1"/>
    </source>
</evidence>
<keyword evidence="1" id="KW-0812">Transmembrane</keyword>
<reference evidence="4 5" key="1">
    <citation type="journal article" date="2007" name="J. Virol.">
        <title>Genome sequences of three koi herpesvirus isolates representing the expanding distribution of an emerging disease threatening koi and common carp worldwide.</title>
        <authorList>
            <person name="Aoki T."/>
            <person name="Hirono I."/>
            <person name="Kurokawa K."/>
            <person name="Fukuda H."/>
            <person name="Nahary R."/>
            <person name="Eldar A."/>
            <person name="Davison A.J."/>
            <person name="Waltzek T.B."/>
            <person name="Bercovier H."/>
            <person name="Hedrick R.P."/>
        </authorList>
    </citation>
    <scope>NUCLEOTIDE SEQUENCE [LARGE SCALE GENOMIC DNA]</scope>
    <source>
        <strain evidence="2">KHV-I</strain>
        <strain evidence="3">TUMST1</strain>
    </source>
</reference>
<keyword evidence="1" id="KW-1133">Transmembrane helix</keyword>
<gene>
    <name evidence="3" type="ORF">KHVJ128</name>
</gene>
<protein>
    <submittedName>
        <fullName evidence="2">Uncharacterized protein</fullName>
    </submittedName>
</protein>
<keyword evidence="1" id="KW-0472">Membrane</keyword>
<dbReference type="EMBL" id="AP008984">
    <property type="protein sequence ID" value="BAF48932.1"/>
    <property type="molecule type" value="Genomic_DNA"/>
</dbReference>
<dbReference type="Proteomes" id="UP000169752">
    <property type="component" value="Segment"/>
</dbReference>
<organism evidence="2 4">
    <name type="scientific">Cyprinid herpesvirus 3</name>
    <name type="common">CyHV-3</name>
    <dbReference type="NCBI Taxonomy" id="180230"/>
    <lineage>
        <taxon>Viruses</taxon>
        <taxon>Duplodnaviria</taxon>
        <taxon>Heunggongvirae</taxon>
        <taxon>Peploviricota</taxon>
        <taxon>Herviviricetes</taxon>
        <taxon>Herpesvirales</taxon>
        <taxon>Alloherpesviridae</taxon>
        <taxon>Cyvirus</taxon>
        <taxon>Cyvirus cyprinidallo3</taxon>
    </lineage>
</organism>
<name>A3QMT7_CYHV3</name>
<proteinExistence type="predicted"/>